<dbReference type="RefSeq" id="WP_173197171.1">
    <property type="nucleotide sequence ID" value="NZ_JABFCX010000002.1"/>
</dbReference>
<evidence type="ECO:0000313" key="2">
    <source>
        <dbReference type="Proteomes" id="UP000536835"/>
    </source>
</evidence>
<keyword evidence="2" id="KW-1185">Reference proteome</keyword>
<dbReference type="AlphaFoldDB" id="A0A7Y3RK79"/>
<comment type="caution">
    <text evidence="1">The sequence shown here is derived from an EMBL/GenBank/DDBJ whole genome shotgun (WGS) entry which is preliminary data.</text>
</comment>
<dbReference type="Proteomes" id="UP000536835">
    <property type="component" value="Unassembled WGS sequence"/>
</dbReference>
<name>A0A7Y3RK79_9PROT</name>
<protein>
    <submittedName>
        <fullName evidence="1">Uncharacterized protein</fullName>
    </submittedName>
</protein>
<dbReference type="EMBL" id="JABFCX010000002">
    <property type="protein sequence ID" value="NNU15602.1"/>
    <property type="molecule type" value="Genomic_DNA"/>
</dbReference>
<sequence length="82" mass="9269">MSPDGYYGLLVTWNGDPETFPLDVSWQSDEVIRFAYCNPAPLFAAIKPRSTVGVVYAEYVRKPDCRTINVENNLDEVPIPVF</sequence>
<proteinExistence type="predicted"/>
<evidence type="ECO:0000313" key="1">
    <source>
        <dbReference type="EMBL" id="NNU15602.1"/>
    </source>
</evidence>
<organism evidence="1 2">
    <name type="scientific">Parvularcula mediterranea</name>
    <dbReference type="NCBI Taxonomy" id="2732508"/>
    <lineage>
        <taxon>Bacteria</taxon>
        <taxon>Pseudomonadati</taxon>
        <taxon>Pseudomonadota</taxon>
        <taxon>Alphaproteobacteria</taxon>
        <taxon>Parvularculales</taxon>
        <taxon>Parvularculaceae</taxon>
        <taxon>Parvularcula</taxon>
    </lineage>
</organism>
<reference evidence="1 2" key="1">
    <citation type="submission" date="2020-05" db="EMBL/GenBank/DDBJ databases">
        <title>Parvularcula mediterraneae sp. nov., isolated from polypropylene straw from shallow seawater of the seashore of Laganas in Zakynthos island, Greece.</title>
        <authorList>
            <person name="Szabo I."/>
            <person name="Al-Omari J."/>
            <person name="Rado J."/>
            <person name="Szerdahelyi G.S."/>
        </authorList>
    </citation>
    <scope>NUCLEOTIDE SEQUENCE [LARGE SCALE GENOMIC DNA]</scope>
    <source>
        <strain evidence="1 2">ZS-1/3</strain>
    </source>
</reference>
<gene>
    <name evidence="1" type="ORF">HK107_04625</name>
</gene>
<accession>A0A7Y3RK79</accession>